<evidence type="ECO:0000313" key="4">
    <source>
        <dbReference type="Proteomes" id="UP000003759"/>
    </source>
</evidence>
<dbReference type="NCBIfam" id="NF006042">
    <property type="entry name" value="PRK08185.1"/>
    <property type="match status" value="1"/>
</dbReference>
<dbReference type="InterPro" id="IPR000771">
    <property type="entry name" value="FBA_II"/>
</dbReference>
<dbReference type="GO" id="GO:0005975">
    <property type="term" value="P:carbohydrate metabolic process"/>
    <property type="evidence" value="ECO:0007669"/>
    <property type="project" value="InterPro"/>
</dbReference>
<keyword evidence="2" id="KW-0479">Metal-binding</keyword>
<protein>
    <submittedName>
        <fullName evidence="3">Ketose-bisphosphate aldolase</fullName>
    </submittedName>
</protein>
<sequence>MLYTMKDALKVAQKNKFALGAYNIGSSELLRIAVDACCENNAPFILAIHPNELNYLTDGFIEYAKYEAKRVNVPVVIHLDHGASLEQIKRAIGCGFTSVMIDASSKSFEENIKITKEVVDYAKNYNVSVEAELGTIGDLGETLEGGTPTIIYTDPVKAGEFVEKTNIDTLAVAVGTSHGIYPKHMDPHIRTDIIKEITKNVSIPLVLHGGSSNPDSEISEAVALGVCKVNISSDIKLALFNEVRKYLNANELALEPLSIFPDGINSAKKVLIHKLGLLNCVDKAKLY</sequence>
<accession>K0JL14</accession>
<dbReference type="NCBIfam" id="TIGR00167">
    <property type="entry name" value="cbbA"/>
    <property type="match status" value="1"/>
</dbReference>
<dbReference type="OrthoDB" id="9803995at2"/>
<feature type="binding site" evidence="2">
    <location>
        <position position="178"/>
    </location>
    <ligand>
        <name>Zn(2+)</name>
        <dbReference type="ChEBI" id="CHEBI:29105"/>
        <label>1</label>
        <note>catalytic</note>
    </ligand>
</feature>
<dbReference type="InterPro" id="IPR050246">
    <property type="entry name" value="Class_II_FBP_aldolase"/>
</dbReference>
<dbReference type="PIRSF" id="PIRSF001359">
    <property type="entry name" value="F_bP_aldolase_II"/>
    <property type="match status" value="1"/>
</dbReference>
<evidence type="ECO:0000256" key="1">
    <source>
        <dbReference type="PIRSR" id="PIRSR001359-1"/>
    </source>
</evidence>
<evidence type="ECO:0000256" key="2">
    <source>
        <dbReference type="PIRSR" id="PIRSR001359-3"/>
    </source>
</evidence>
<dbReference type="CDD" id="cd00947">
    <property type="entry name" value="TBP_aldolase_IIB"/>
    <property type="match status" value="1"/>
</dbReference>
<comment type="cofactor">
    <cofactor evidence="2">
        <name>Zn(2+)</name>
        <dbReference type="ChEBI" id="CHEBI:29105"/>
    </cofactor>
    <text evidence="2">Binds 2 Zn(2+) ions per subunit. One is catalytic and the other provides a structural contribution.</text>
</comment>
<feature type="binding site" evidence="2">
    <location>
        <position position="208"/>
    </location>
    <ligand>
        <name>Zn(2+)</name>
        <dbReference type="ChEBI" id="CHEBI:29105"/>
        <label>1</label>
        <note>catalytic</note>
    </ligand>
</feature>
<feature type="binding site" evidence="2">
    <location>
        <position position="132"/>
    </location>
    <ligand>
        <name>Zn(2+)</name>
        <dbReference type="ChEBI" id="CHEBI:29105"/>
        <label>2</label>
    </ligand>
</feature>
<evidence type="ECO:0000313" key="3">
    <source>
        <dbReference type="EMBL" id="CCG57777.1"/>
    </source>
</evidence>
<keyword evidence="2" id="KW-0862">Zinc</keyword>
<dbReference type="Proteomes" id="UP000003759">
    <property type="component" value="Chromosome"/>
</dbReference>
<dbReference type="InterPro" id="IPR013785">
    <property type="entry name" value="Aldolase_TIM"/>
</dbReference>
<dbReference type="RefSeq" id="WP_014933880.1">
    <property type="nucleotide sequence ID" value="NC_018604.1"/>
</dbReference>
<dbReference type="GO" id="GO:0008270">
    <property type="term" value="F:zinc ion binding"/>
    <property type="evidence" value="ECO:0007669"/>
    <property type="project" value="InterPro"/>
</dbReference>
<organism evidence="3 4">
    <name type="scientific">Brachyspira pilosicoli WesB</name>
    <dbReference type="NCBI Taxonomy" id="1161918"/>
    <lineage>
        <taxon>Bacteria</taxon>
        <taxon>Pseudomonadati</taxon>
        <taxon>Spirochaetota</taxon>
        <taxon>Spirochaetia</taxon>
        <taxon>Brachyspirales</taxon>
        <taxon>Brachyspiraceae</taxon>
        <taxon>Brachyspira</taxon>
    </lineage>
</organism>
<dbReference type="GO" id="GO:0016832">
    <property type="term" value="F:aldehyde-lyase activity"/>
    <property type="evidence" value="ECO:0007669"/>
    <property type="project" value="InterPro"/>
</dbReference>
<feature type="active site" description="Proton donor" evidence="1">
    <location>
        <position position="80"/>
    </location>
</feature>
<dbReference type="KEGG" id="bpw:WESB_2315"/>
<feature type="binding site" evidence="2">
    <location>
        <position position="81"/>
    </location>
    <ligand>
        <name>Zn(2+)</name>
        <dbReference type="ChEBI" id="CHEBI:29105"/>
        <label>1</label>
        <note>catalytic</note>
    </ligand>
</feature>
<dbReference type="Gene3D" id="3.20.20.70">
    <property type="entry name" value="Aldolase class I"/>
    <property type="match status" value="1"/>
</dbReference>
<name>K0JL14_BRAPL</name>
<dbReference type="AlphaFoldDB" id="K0JL14"/>
<dbReference type="PROSITE" id="PS00602">
    <property type="entry name" value="ALDOLASE_CLASS_II_1"/>
    <property type="match status" value="1"/>
</dbReference>
<dbReference type="PATRIC" id="fig|1161918.5.peg.1830"/>
<gene>
    <name evidence="3" type="ORF">WESB_2315</name>
</gene>
<dbReference type="PANTHER" id="PTHR30304:SF0">
    <property type="entry name" value="D-TAGATOSE-1,6-BISPHOSPHATE ALDOLASE SUBUNIT GATY-RELATED"/>
    <property type="match status" value="1"/>
</dbReference>
<proteinExistence type="predicted"/>
<dbReference type="HOGENOM" id="CLU_040088_1_0_12"/>
<dbReference type="EMBL" id="HE793032">
    <property type="protein sequence ID" value="CCG57777.1"/>
    <property type="molecule type" value="Genomic_DNA"/>
</dbReference>
<dbReference type="PANTHER" id="PTHR30304">
    <property type="entry name" value="D-TAGATOSE-1,6-BISPHOSPHATE ALDOLASE"/>
    <property type="match status" value="1"/>
</dbReference>
<feature type="binding site" evidence="2">
    <location>
        <position position="102"/>
    </location>
    <ligand>
        <name>Zn(2+)</name>
        <dbReference type="ChEBI" id="CHEBI:29105"/>
        <label>2</label>
    </ligand>
</feature>
<dbReference type="Pfam" id="PF01116">
    <property type="entry name" value="F_bP_aldolase"/>
    <property type="match status" value="1"/>
</dbReference>
<reference evidence="3 4" key="1">
    <citation type="journal article" date="2012" name="BMC Genomics">
        <title>Comparative genomics of Brachyspira pilosicoli strains: genome rearrangements, reductions and correlation of genetic compliment with phenotypic diversity.</title>
        <authorList>
            <person name="Mappley L.J."/>
            <person name="Black M.L."/>
            <person name="Abuoun M."/>
            <person name="Darby A.C."/>
            <person name="Woodward M.J."/>
            <person name="Parkhill J."/>
            <person name="Turner A.K."/>
            <person name="Bellgard M.I."/>
            <person name="La T."/>
            <person name="Phillips N.D."/>
            <person name="La Ragione R.M."/>
            <person name="Hampson D.J."/>
        </authorList>
    </citation>
    <scope>NUCLEOTIDE SEQUENCE [LARGE SCALE GENOMIC DNA]</scope>
    <source>
        <strain evidence="3">WesB</strain>
    </source>
</reference>
<dbReference type="SUPFAM" id="SSF51569">
    <property type="entry name" value="Aldolase"/>
    <property type="match status" value="1"/>
</dbReference>